<name>A0A927ML89_9BACL</name>
<keyword evidence="1" id="KW-1133">Transmembrane helix</keyword>
<keyword evidence="1" id="KW-0472">Membrane</keyword>
<keyword evidence="1" id="KW-0812">Transmembrane</keyword>
<evidence type="ECO:0000256" key="1">
    <source>
        <dbReference type="SAM" id="Phobius"/>
    </source>
</evidence>
<comment type="caution">
    <text evidence="2">The sequence shown here is derived from an EMBL/GenBank/DDBJ whole genome shotgun (WGS) entry which is preliminary data.</text>
</comment>
<proteinExistence type="predicted"/>
<dbReference type="EMBL" id="JADBEL010000026">
    <property type="protein sequence ID" value="MBE1556435.1"/>
    <property type="molecule type" value="Genomic_DNA"/>
</dbReference>
<sequence>MTTTLLMTVLLLVLTWFLEILKVLLIYWFKTLIE</sequence>
<dbReference type="Proteomes" id="UP000658225">
    <property type="component" value="Unassembled WGS sequence"/>
</dbReference>
<evidence type="ECO:0000313" key="3">
    <source>
        <dbReference type="Proteomes" id="UP000658225"/>
    </source>
</evidence>
<organism evidence="2 3">
    <name type="scientific">Sporosarcina limicola</name>
    <dbReference type="NCBI Taxonomy" id="34101"/>
    <lineage>
        <taxon>Bacteria</taxon>
        <taxon>Bacillati</taxon>
        <taxon>Bacillota</taxon>
        <taxon>Bacilli</taxon>
        <taxon>Bacillales</taxon>
        <taxon>Caryophanaceae</taxon>
        <taxon>Sporosarcina</taxon>
    </lineage>
</organism>
<evidence type="ECO:0000313" key="2">
    <source>
        <dbReference type="EMBL" id="MBE1556435.1"/>
    </source>
</evidence>
<reference evidence="2" key="1">
    <citation type="submission" date="2020-10" db="EMBL/GenBank/DDBJ databases">
        <title>Genomic Encyclopedia of Type Strains, Phase IV (KMG-IV): sequencing the most valuable type-strain genomes for metagenomic binning, comparative biology and taxonomic classification.</title>
        <authorList>
            <person name="Goeker M."/>
        </authorList>
    </citation>
    <scope>NUCLEOTIDE SEQUENCE</scope>
    <source>
        <strain evidence="2">DSM 13886</strain>
    </source>
</reference>
<dbReference type="AlphaFoldDB" id="A0A927ML89"/>
<keyword evidence="3" id="KW-1185">Reference proteome</keyword>
<accession>A0A927ML89</accession>
<protein>
    <submittedName>
        <fullName evidence="2">Uncharacterized protein</fullName>
    </submittedName>
</protein>
<feature type="transmembrane region" description="Helical" evidence="1">
    <location>
        <begin position="6"/>
        <end position="29"/>
    </location>
</feature>
<gene>
    <name evidence="2" type="ORF">H4683_003560</name>
</gene>